<dbReference type="InterPro" id="IPR020845">
    <property type="entry name" value="AMP-binding_CS"/>
</dbReference>
<evidence type="ECO:0000259" key="6">
    <source>
        <dbReference type="Pfam" id="PF00501"/>
    </source>
</evidence>
<evidence type="ECO:0000256" key="1">
    <source>
        <dbReference type="ARBA" id="ARBA00006432"/>
    </source>
</evidence>
<dbReference type="AlphaFoldDB" id="A0A3E1J1P7"/>
<reference evidence="7 8" key="1">
    <citation type="submission" date="2016-02" db="EMBL/GenBank/DDBJ databases">
        <authorList>
            <person name="Alioto T."/>
            <person name="Alioto T."/>
        </authorList>
    </citation>
    <scope>NUCLEOTIDE SEQUENCE [LARGE SCALE GENOMIC DNA]</scope>
    <source>
        <strain evidence="7 8">NR010</strain>
    </source>
</reference>
<name>A0A3E1J1P7_GARVA</name>
<dbReference type="PANTHER" id="PTHR43272">
    <property type="entry name" value="LONG-CHAIN-FATTY-ACID--COA LIGASE"/>
    <property type="match status" value="1"/>
</dbReference>
<dbReference type="PANTHER" id="PTHR43272:SF32">
    <property type="entry name" value="AMP-DEPENDENT SYNTHETASE_LIGASE DOMAIN-CONTAINING PROTEIN"/>
    <property type="match status" value="1"/>
</dbReference>
<dbReference type="CDD" id="cd05907">
    <property type="entry name" value="VL_LC_FACS_like"/>
    <property type="match status" value="1"/>
</dbReference>
<comment type="similarity">
    <text evidence="1">Belongs to the ATP-dependent AMP-binding enzyme family.</text>
</comment>
<dbReference type="OrthoDB" id="9803968at2"/>
<dbReference type="Pfam" id="PF00501">
    <property type="entry name" value="AMP-binding"/>
    <property type="match status" value="1"/>
</dbReference>
<dbReference type="InterPro" id="IPR042099">
    <property type="entry name" value="ANL_N_sf"/>
</dbReference>
<dbReference type="Gene3D" id="3.40.50.12780">
    <property type="entry name" value="N-terminal domain of ligase-like"/>
    <property type="match status" value="1"/>
</dbReference>
<keyword evidence="2" id="KW-0436">Ligase</keyword>
<evidence type="ECO:0000256" key="5">
    <source>
        <dbReference type="ARBA" id="ARBA00032875"/>
    </source>
</evidence>
<evidence type="ECO:0000256" key="3">
    <source>
        <dbReference type="ARBA" id="ARBA00022832"/>
    </source>
</evidence>
<dbReference type="EMBL" id="LRTV01000001">
    <property type="protein sequence ID" value="RFD80274.1"/>
    <property type="molecule type" value="Genomic_DNA"/>
</dbReference>
<dbReference type="PROSITE" id="PS00455">
    <property type="entry name" value="AMP_BINDING"/>
    <property type="match status" value="1"/>
</dbReference>
<keyword evidence="4" id="KW-0443">Lipid metabolism</keyword>
<evidence type="ECO:0000313" key="8">
    <source>
        <dbReference type="Proteomes" id="UP000259221"/>
    </source>
</evidence>
<comment type="caution">
    <text evidence="7">The sequence shown here is derived from an EMBL/GenBank/DDBJ whole genome shotgun (WGS) entry which is preliminary data.</text>
</comment>
<dbReference type="RefSeq" id="WP_116711875.1">
    <property type="nucleotide sequence ID" value="NZ_LRTV01000001.1"/>
</dbReference>
<sequence length="603" mass="65568">MQQYSRPLDETLDIDDSVFSLLEERASRSPHDSLIEYVDTAGTWQSYTAEEFCDMVIAVAKGMIAKGIMPGDAVSIIAHTSWQWTVLDMAIMAIGAMTVPIYETSSPLQIQHIISDSNVRSIFVESPEMLPKVEAAQEYCPTLTDVYVISRGAIAACVEYGKSVTDAEFYERAHAVQGSDVATIVYTSGSTGEPKGIELTHSNFVFIAKSGVISMPDIAYKNQPRLLLFLPLAHVFARFMQFFCFTGNITLGLTSNLKTVLTDFQTFKPTFILGVPRIFEKIYNAASQKAGRGVKGIIFAYAAQVARDWSYAQQSGAMVSPMLAISHELCKKLVYKPLLQVFGGSVKYAISGGAPLDLSIAHFFNGIGLPLLEGYGMTETCAPSMVNPTVGYRIGTVGLPVKGVSVAIADDGELCIKSPAVCKGYHNNPELTRQQIVNGWLHTGDFGSLDSDGFVRITGRKKDLIITAGGKNLSPSTLEASLMTSPIIAQCVVIGDRKPFVAAIIALDLAEVNTWLAARGARPVSSLKEAAHNGIVRAEVERAVTKANTLVSRAESIRKFEIVPQAFTQANGLVTPSLKARRKAVIERYNDLIEQVIYAPRKR</sequence>
<dbReference type="GO" id="GO:0016020">
    <property type="term" value="C:membrane"/>
    <property type="evidence" value="ECO:0007669"/>
    <property type="project" value="TreeGrafter"/>
</dbReference>
<keyword evidence="3" id="KW-0276">Fatty acid metabolism</keyword>
<dbReference type="GO" id="GO:0004467">
    <property type="term" value="F:long-chain fatty acid-CoA ligase activity"/>
    <property type="evidence" value="ECO:0007669"/>
    <property type="project" value="TreeGrafter"/>
</dbReference>
<evidence type="ECO:0000256" key="2">
    <source>
        <dbReference type="ARBA" id="ARBA00022598"/>
    </source>
</evidence>
<dbReference type="SUPFAM" id="SSF56801">
    <property type="entry name" value="Acetyl-CoA synthetase-like"/>
    <property type="match status" value="1"/>
</dbReference>
<dbReference type="InterPro" id="IPR000873">
    <property type="entry name" value="AMP-dep_synth/lig_dom"/>
</dbReference>
<evidence type="ECO:0000256" key="4">
    <source>
        <dbReference type="ARBA" id="ARBA00023098"/>
    </source>
</evidence>
<proteinExistence type="inferred from homology"/>
<evidence type="ECO:0000313" key="7">
    <source>
        <dbReference type="EMBL" id="RFD80274.1"/>
    </source>
</evidence>
<feature type="domain" description="AMP-dependent synthetase/ligase" evidence="6">
    <location>
        <begin position="22"/>
        <end position="426"/>
    </location>
</feature>
<dbReference type="Proteomes" id="UP000259221">
    <property type="component" value="Unassembled WGS sequence"/>
</dbReference>
<accession>A0A3E1J1P7</accession>
<dbReference type="Pfam" id="PF23562">
    <property type="entry name" value="AMP-binding_C_3"/>
    <property type="match status" value="1"/>
</dbReference>
<protein>
    <recommendedName>
        <fullName evidence="5">Acyl-CoA synthetase</fullName>
    </recommendedName>
</protein>
<organism evidence="7 8">
    <name type="scientific">Gardnerella vaginalis</name>
    <dbReference type="NCBI Taxonomy" id="2702"/>
    <lineage>
        <taxon>Bacteria</taxon>
        <taxon>Bacillati</taxon>
        <taxon>Actinomycetota</taxon>
        <taxon>Actinomycetes</taxon>
        <taxon>Bifidobacteriales</taxon>
        <taxon>Bifidobacteriaceae</taxon>
        <taxon>Gardnerella</taxon>
    </lineage>
</organism>
<gene>
    <name evidence="7" type="ORF">AXE77_01875</name>
</gene>